<keyword evidence="6 7" id="KW-0472">Membrane</keyword>
<dbReference type="Pfam" id="PF00664">
    <property type="entry name" value="ABC_membrane"/>
    <property type="match status" value="1"/>
</dbReference>
<dbReference type="CDD" id="cd07346">
    <property type="entry name" value="ABC_6TM_exporters"/>
    <property type="match status" value="1"/>
</dbReference>
<evidence type="ECO:0000256" key="2">
    <source>
        <dbReference type="ARBA" id="ARBA00022692"/>
    </source>
</evidence>
<dbReference type="PROSITE" id="PS50893">
    <property type="entry name" value="ABC_TRANSPORTER_2"/>
    <property type="match status" value="1"/>
</dbReference>
<dbReference type="InterPro" id="IPR039421">
    <property type="entry name" value="Type_1_exporter"/>
</dbReference>
<evidence type="ECO:0000256" key="1">
    <source>
        <dbReference type="ARBA" id="ARBA00004651"/>
    </source>
</evidence>
<dbReference type="SUPFAM" id="SSF52540">
    <property type="entry name" value="P-loop containing nucleoside triphosphate hydrolases"/>
    <property type="match status" value="1"/>
</dbReference>
<feature type="transmembrane region" description="Helical" evidence="7">
    <location>
        <begin position="14"/>
        <end position="36"/>
    </location>
</feature>
<dbReference type="InterPro" id="IPR036640">
    <property type="entry name" value="ABC1_TM_sf"/>
</dbReference>
<organism evidence="10 11">
    <name type="scientific">Kibdelosporangium banguiense</name>
    <dbReference type="NCBI Taxonomy" id="1365924"/>
    <lineage>
        <taxon>Bacteria</taxon>
        <taxon>Bacillati</taxon>
        <taxon>Actinomycetota</taxon>
        <taxon>Actinomycetes</taxon>
        <taxon>Pseudonocardiales</taxon>
        <taxon>Pseudonocardiaceae</taxon>
        <taxon>Kibdelosporangium</taxon>
    </lineage>
</organism>
<evidence type="ECO:0000313" key="11">
    <source>
        <dbReference type="Proteomes" id="UP001519332"/>
    </source>
</evidence>
<dbReference type="RefSeq" id="WP_209641531.1">
    <property type="nucleotide sequence ID" value="NZ_JAGINW010000001.1"/>
</dbReference>
<dbReference type="Gene3D" id="1.20.1560.10">
    <property type="entry name" value="ABC transporter type 1, transmembrane domain"/>
    <property type="match status" value="1"/>
</dbReference>
<evidence type="ECO:0000259" key="9">
    <source>
        <dbReference type="PROSITE" id="PS50929"/>
    </source>
</evidence>
<keyword evidence="4 10" id="KW-0067">ATP-binding</keyword>
<evidence type="ECO:0000256" key="4">
    <source>
        <dbReference type="ARBA" id="ARBA00022840"/>
    </source>
</evidence>
<dbReference type="SUPFAM" id="SSF90123">
    <property type="entry name" value="ABC transporter transmembrane region"/>
    <property type="match status" value="1"/>
</dbReference>
<gene>
    <name evidence="10" type="ORF">JOF56_004672</name>
</gene>
<evidence type="ECO:0000256" key="5">
    <source>
        <dbReference type="ARBA" id="ARBA00022989"/>
    </source>
</evidence>
<feature type="domain" description="ABC transporter" evidence="8">
    <location>
        <begin position="322"/>
        <end position="549"/>
    </location>
</feature>
<dbReference type="PROSITE" id="PS50929">
    <property type="entry name" value="ABC_TM1F"/>
    <property type="match status" value="1"/>
</dbReference>
<feature type="transmembrane region" description="Helical" evidence="7">
    <location>
        <begin position="43"/>
        <end position="66"/>
    </location>
</feature>
<dbReference type="InterPro" id="IPR027417">
    <property type="entry name" value="P-loop_NTPase"/>
</dbReference>
<feature type="domain" description="ABC transmembrane type-1" evidence="9">
    <location>
        <begin position="17"/>
        <end position="291"/>
    </location>
</feature>
<keyword evidence="3" id="KW-0547">Nucleotide-binding</keyword>
<reference evidence="10 11" key="1">
    <citation type="submission" date="2021-03" db="EMBL/GenBank/DDBJ databases">
        <title>Sequencing the genomes of 1000 actinobacteria strains.</title>
        <authorList>
            <person name="Klenk H.-P."/>
        </authorList>
    </citation>
    <scope>NUCLEOTIDE SEQUENCE [LARGE SCALE GENOMIC DNA]</scope>
    <source>
        <strain evidence="10 11">DSM 46670</strain>
    </source>
</reference>
<evidence type="ECO:0000256" key="6">
    <source>
        <dbReference type="ARBA" id="ARBA00023136"/>
    </source>
</evidence>
<dbReference type="PANTHER" id="PTHR43394">
    <property type="entry name" value="ATP-DEPENDENT PERMEASE MDL1, MITOCHONDRIAL"/>
    <property type="match status" value="1"/>
</dbReference>
<comment type="subcellular location">
    <subcellularLocation>
        <location evidence="1">Cell membrane</location>
        <topology evidence="1">Multi-pass membrane protein</topology>
    </subcellularLocation>
</comment>
<dbReference type="PROSITE" id="PS00211">
    <property type="entry name" value="ABC_TRANSPORTER_1"/>
    <property type="match status" value="1"/>
</dbReference>
<evidence type="ECO:0000256" key="3">
    <source>
        <dbReference type="ARBA" id="ARBA00022741"/>
    </source>
</evidence>
<keyword evidence="2 7" id="KW-0812">Transmembrane</keyword>
<dbReference type="InterPro" id="IPR003439">
    <property type="entry name" value="ABC_transporter-like_ATP-bd"/>
</dbReference>
<keyword evidence="5 7" id="KW-1133">Transmembrane helix</keyword>
<proteinExistence type="predicted"/>
<dbReference type="InterPro" id="IPR011527">
    <property type="entry name" value="ABC1_TM_dom"/>
</dbReference>
<dbReference type="EMBL" id="JAGINW010000001">
    <property type="protein sequence ID" value="MBP2324287.1"/>
    <property type="molecule type" value="Genomic_DNA"/>
</dbReference>
<name>A0ABS4TIP0_9PSEU</name>
<dbReference type="Pfam" id="PF00005">
    <property type="entry name" value="ABC_tran"/>
    <property type="match status" value="1"/>
</dbReference>
<dbReference type="InterPro" id="IPR003593">
    <property type="entry name" value="AAA+_ATPase"/>
</dbReference>
<dbReference type="PANTHER" id="PTHR43394:SF1">
    <property type="entry name" value="ATP-BINDING CASSETTE SUB-FAMILY B MEMBER 10, MITOCHONDRIAL"/>
    <property type="match status" value="1"/>
</dbReference>
<feature type="transmembrane region" description="Helical" evidence="7">
    <location>
        <begin position="139"/>
        <end position="167"/>
    </location>
</feature>
<keyword evidence="11" id="KW-1185">Reference proteome</keyword>
<dbReference type="Proteomes" id="UP001519332">
    <property type="component" value="Unassembled WGS sequence"/>
</dbReference>
<comment type="caution">
    <text evidence="10">The sequence shown here is derived from an EMBL/GenBank/DDBJ whole genome shotgun (WGS) entry which is preliminary data.</text>
</comment>
<dbReference type="InterPro" id="IPR017871">
    <property type="entry name" value="ABC_transporter-like_CS"/>
</dbReference>
<dbReference type="SMART" id="SM00382">
    <property type="entry name" value="AAA"/>
    <property type="match status" value="1"/>
</dbReference>
<evidence type="ECO:0000259" key="8">
    <source>
        <dbReference type="PROSITE" id="PS50893"/>
    </source>
</evidence>
<protein>
    <submittedName>
        <fullName evidence="10">ATP-binding cassette subfamily B protein</fullName>
    </submittedName>
</protein>
<evidence type="ECO:0000256" key="7">
    <source>
        <dbReference type="SAM" id="Phobius"/>
    </source>
</evidence>
<sequence>MTTFSAIARHGGRWLPVIGVSALAGTLSTLALPIVLGKAVDAIVMGGAGGTWLVLSASLIAVGVLVDLVDAFAGVACVASTTAWLRNRLIRHLLAAGPGRRFDTGDLVTRVSGNAVDAAQAGPALVTVWMAVLPPAGSLVLLTVIDFWLAVAFVAGLTLVALVLWVFTRRTAQVITSYQQVQGRIAARLEESLAGARTIAAAGTLHDEKRRVLRELPTLHDQGIRSWQVLARSVAQAGIVGPLVTVAVLGAGGVALLNGRITPGDLFAALQYAILGAGLGGMTSVFSRLARARAGANRAAEIFDTKPMSYGRRALPDGPGRIEFRHVTVHKGESTPLRDVSLTLPGGAAVAVVGGSGAGKSVLAAVAARLEDPSAGEILLDGVSLAELGHASVRNAVGCAFERPTLVGGTIADAVGMGHDLDTVRSAAQATHAHEFVSRLPRGYNTPLADAPMSGGEAQRLGLARAWHAKRLLVLDDATSSLDMVTEMQIGQTLTTDHGRRTRLIITHRVATAARADLVVWMDSGKVRAVGPHAVLWEDPAYQALFGASA</sequence>
<dbReference type="Gene3D" id="3.40.50.300">
    <property type="entry name" value="P-loop containing nucleotide triphosphate hydrolases"/>
    <property type="match status" value="1"/>
</dbReference>
<feature type="transmembrane region" description="Helical" evidence="7">
    <location>
        <begin position="269"/>
        <end position="290"/>
    </location>
</feature>
<accession>A0ABS4TIP0</accession>
<feature type="transmembrane region" description="Helical" evidence="7">
    <location>
        <begin position="234"/>
        <end position="257"/>
    </location>
</feature>
<evidence type="ECO:0000313" key="10">
    <source>
        <dbReference type="EMBL" id="MBP2324287.1"/>
    </source>
</evidence>
<dbReference type="GO" id="GO:0005524">
    <property type="term" value="F:ATP binding"/>
    <property type="evidence" value="ECO:0007669"/>
    <property type="project" value="UniProtKB-KW"/>
</dbReference>